<protein>
    <submittedName>
        <fullName evidence="1">Uncharacterized protein</fullName>
    </submittedName>
</protein>
<gene>
    <name evidence="1" type="ORF">MAGMO_1701</name>
</gene>
<evidence type="ECO:0000313" key="1">
    <source>
        <dbReference type="EMBL" id="CRH05882.1"/>
    </source>
</evidence>
<sequence>MKDSRYAAPCCALAALRSPMDRRQKNLYAHYSIGHPALPSLAWNHLPATLHELSELATFLRGFVDENPLAP</sequence>
<name>A0A1S7LFZ4_MAGMO</name>
<organism evidence="1">
    <name type="scientific">Magnetococcus massalia (strain MO-1)</name>
    <dbReference type="NCBI Taxonomy" id="451514"/>
    <lineage>
        <taxon>Bacteria</taxon>
        <taxon>Pseudomonadati</taxon>
        <taxon>Pseudomonadota</taxon>
        <taxon>Magnetococcia</taxon>
        <taxon>Magnetococcales</taxon>
        <taxon>Magnetococcaceae</taxon>
        <taxon>Magnetococcus</taxon>
    </lineage>
</organism>
<reference evidence="1" key="1">
    <citation type="submission" date="2015-04" db="EMBL/GenBank/DDBJ databases">
        <authorList>
            <person name="Syromyatnikov M.Y."/>
            <person name="Popov V.N."/>
        </authorList>
    </citation>
    <scope>NUCLEOTIDE SEQUENCE</scope>
    <source>
        <strain evidence="1">MO-1</strain>
    </source>
</reference>
<dbReference type="AlphaFoldDB" id="A0A1S7LFZ4"/>
<accession>A0A1S7LFZ4</accession>
<proteinExistence type="predicted"/>
<dbReference type="EMBL" id="LO017727">
    <property type="protein sequence ID" value="CRH05882.1"/>
    <property type="molecule type" value="Genomic_DNA"/>
</dbReference>